<dbReference type="EMBL" id="UINC01032528">
    <property type="protein sequence ID" value="SVB20340.1"/>
    <property type="molecule type" value="Genomic_DNA"/>
</dbReference>
<keyword evidence="1" id="KW-1133">Transmembrane helix</keyword>
<organism evidence="2">
    <name type="scientific">marine metagenome</name>
    <dbReference type="NCBI Taxonomy" id="408172"/>
    <lineage>
        <taxon>unclassified sequences</taxon>
        <taxon>metagenomes</taxon>
        <taxon>ecological metagenomes</taxon>
    </lineage>
</organism>
<sequence>MSDSRKILTVWSIANITNLLGMTGIIGSLIFVGIEIQQNQNIATASQLQARNDALMAFYSAPLEGSATALLLMEGGIEPNIDWSNDEERSTLIAIVRVRIISLLNSFNQYNAGLIDQDTFTYAMNRSLQIYENCRLRPTVIQRVPRGFLDYLENNSTVIC</sequence>
<keyword evidence="1" id="KW-0812">Transmembrane</keyword>
<evidence type="ECO:0000256" key="1">
    <source>
        <dbReference type="SAM" id="Phobius"/>
    </source>
</evidence>
<feature type="transmembrane region" description="Helical" evidence="1">
    <location>
        <begin position="7"/>
        <end position="34"/>
    </location>
</feature>
<evidence type="ECO:0000313" key="2">
    <source>
        <dbReference type="EMBL" id="SVB20340.1"/>
    </source>
</evidence>
<reference evidence="2" key="1">
    <citation type="submission" date="2018-05" db="EMBL/GenBank/DDBJ databases">
        <authorList>
            <person name="Lanie J.A."/>
            <person name="Ng W.-L."/>
            <person name="Kazmierczak K.M."/>
            <person name="Andrzejewski T.M."/>
            <person name="Davidsen T.M."/>
            <person name="Wayne K.J."/>
            <person name="Tettelin H."/>
            <person name="Glass J.I."/>
            <person name="Rusch D."/>
            <person name="Podicherti R."/>
            <person name="Tsui H.-C.T."/>
            <person name="Winkler M.E."/>
        </authorList>
    </citation>
    <scope>NUCLEOTIDE SEQUENCE</scope>
</reference>
<gene>
    <name evidence="2" type="ORF">METZ01_LOCUS173194</name>
</gene>
<accession>A0A382C2R7</accession>
<name>A0A382C2R7_9ZZZZ</name>
<protein>
    <submittedName>
        <fullName evidence="2">Uncharacterized protein</fullName>
    </submittedName>
</protein>
<dbReference type="AlphaFoldDB" id="A0A382C2R7"/>
<keyword evidence="1" id="KW-0472">Membrane</keyword>
<proteinExistence type="predicted"/>